<sequence length="2119" mass="245945">MSEIYKINRVINNEISHIYVFSGDENITEKDYSDIFSTEELKNIQDKNITVQIIKSFIHGDDTVQRIKEKIFMDCENLNSAIPNEMYLFSITERKLNNYNTFLNLTQQESIDLTDERLKQFLSNFVLNKDTILHKELSLFFADIVKKDIYEFDDFNTLNIIWDNDQIITESIGQKLVIKNNYPFISNPFNNTIIDDFLKRSLENIISTQNAYLLFKYFPLVNNNIYLCLAEDVVSYAETKELDADYFLKLYFPILYKTVKTKKQLQNKKIVLYRQEKDRINKYHKKINDRVDIFYKVFEQNPEPLNFTSHGISYVHLLLHPENSIKLPLEVLFKIMHSNANIPLIKYNPGSNYENIYRLFTDNNISLSGIKIPSLFILNNSRKGVITNISNILSKKQSVGFYIEHIFKQNTLAIFCEFHENGSIDIKFDSEILLGIDDIENILQNAVNNTILKTIRNYLKQSGYEYINFDKITDKNVDVNSLTYKTTLKNNKKININNYIGCISSLFNVIEGKASKTTDVIDLRFKRVNVFQVMDSIKSFITVRRQNDDNVNEIIDLLLENFPNEITTEEKAREVFADWLQEIQLRIDTYGEGKRIIDSNPGFQTKILSNVFSEGTFSVFTIENINDIRYLRYILIYINSFFRIILGKGITKELKTQIDKICKKKITQQGSVDEVKDIQAETEKRGAVKFGQKEAELLEIEEDSDELSIEEDSDSDELSIEEDSDSDELSIEEDSESEDDEDNIEFGDDIIDDELLSVDKPKSVNLQGKKMTPEDDEDDLSLLKEDDGDDEGDDEDDLSLLKEDDGDDEGDDEDDLSLLKEDEGEDEGDDEDDLSLLKEDDGDDEGEDEFDFGEDDEEDEFDFGDDVLGGGGKANDSDDDMEEDLSHLSISGTKSIFSKRRKDNDPDLFLKKDTPGYHSYSRGCPGQSKRQPVLITDEEKKYIDEKDKDLGISSYGESIRYGSGDKKSNYICPRYWCIRDKNGKGRSLTLQQINKGECGGWDAVIPEKAKKVPKGKRIVQFTDERFHRENSGIPEGDPARKIVYRPMYPGFQDPSKHPDGLCVPCCFQTPFKDKPNMGWEKDKPIPFMFKKIGSELPQVPMKEDGTIDLDEFKNKKYDKFRQIKSKSATLLCDEDIEGNVVKSKKNKKIKEFEDTPIMSFPLRKNQLGYMNLSLQKFLGFNNNICYTKTTESTIDKKLKQQEYCILRLGINKNKNQSFLELLASVYNYYSGMKILPDELDDLTLADFKKIFIENLTIDKFVTVQNGNLPTLFQKETIDVNLENYTSSIYFGKITDISYKEQIARAFENFKQYIKNDEEEIDYNYIWDFVTEPTNKGGLLFKNGINLLILKNPNDDMTDKIELICPTNHYSNNFFDFSKKTLMIYNRGSYFEPLCKIYKKSRKFETIKFFSFPRDYNVFKEHSDILDIITKIKEIIDKNCIGKKSIKNYDYKRNISSTDIITLLKKNNYTVVSQILNYDNKVIGILTHVNDDSFYIPCRPSGIILDINFIFFQEVEIQNYTDTREFLTTLYNKSNKKIPCNIKSKLVDENMVVGIKTITNQIIPVIPVPKMDVIDDIDEERTYVGENKTVLQTDKTVLLEKTVDTEREKIVKALELENNFYSLFRNTLKIILNNKDTTSTRSNILTIVESPTIAYIDKLEKVIDILHTLLDNSVQFLKFQMDDLDDYEDMITCLGINKKDCGEKWKSPNKHCSFMRKTTCTLILPSKNLYNDNNNSDIYFMKLADEIVRYSKIRKYLFTPREFLSFEQVNYKINDNEIILLEEILFDNYLDNIKLRKNDTFIESTNIYDITNPIDKINYSNTIPTDMLRNKEEKEGEEKEGEEKEGESHELIVDCVAENNYKKKNLSALSNNKTTFQIDPYKSSGICGFQMARFIMSDYLGKKITIKKIKEMLCDAYLGLEMPATQLILNKSNVSEWSIFSYVNWLNKNRNVADSVISKQYSDKNDEIIKEIKKDTYAMTEIDLFLLFKANNIPTIIKMKSGQTTLLNSTISIFNTFDDAEDTFYIIISAKTNIKKPNRLFGLLKMNNVYKIPKQIVSKELLLDFEGENKPVGNVNKFIQDSLIHQLKKHNEKKEQDAKAQRKVREKINKMKIKKKLPSK</sequence>
<feature type="region of interest" description="Disordered" evidence="1">
    <location>
        <begin position="907"/>
        <end position="929"/>
    </location>
</feature>
<feature type="compositionally biased region" description="Basic and acidic residues" evidence="1">
    <location>
        <begin position="1827"/>
        <end position="1836"/>
    </location>
</feature>
<protein>
    <submittedName>
        <fullName evidence="2">Uncharacterized protein</fullName>
    </submittedName>
</protein>
<dbReference type="EMBL" id="MN740356">
    <property type="protein sequence ID" value="QHU02410.1"/>
    <property type="molecule type" value="Genomic_DNA"/>
</dbReference>
<feature type="region of interest" description="Disordered" evidence="1">
    <location>
        <begin position="701"/>
        <end position="889"/>
    </location>
</feature>
<evidence type="ECO:0000313" key="2">
    <source>
        <dbReference type="EMBL" id="QHU02410.1"/>
    </source>
</evidence>
<proteinExistence type="predicted"/>
<feature type="region of interest" description="Disordered" evidence="1">
    <location>
        <begin position="1826"/>
        <end position="1845"/>
    </location>
</feature>
<reference evidence="2" key="1">
    <citation type="journal article" date="2020" name="Nature">
        <title>Giant virus diversity and host interactions through global metagenomics.</title>
        <authorList>
            <person name="Schulz F."/>
            <person name="Roux S."/>
            <person name="Paez-Espino D."/>
            <person name="Jungbluth S."/>
            <person name="Walsh D.A."/>
            <person name="Denef V.J."/>
            <person name="McMahon K.D."/>
            <person name="Konstantinidis K.T."/>
            <person name="Eloe-Fadrosh E.A."/>
            <person name="Kyrpides N.C."/>
            <person name="Woyke T."/>
        </authorList>
    </citation>
    <scope>NUCLEOTIDE SEQUENCE</scope>
    <source>
        <strain evidence="2">GVMAG-M-3300025880-75</strain>
    </source>
</reference>
<feature type="compositionally biased region" description="Acidic residues" evidence="1">
    <location>
        <begin position="774"/>
        <end position="865"/>
    </location>
</feature>
<name>A0A6C0JC50_9ZZZZ</name>
<accession>A0A6C0JC50</accession>
<feature type="compositionally biased region" description="Acidic residues" evidence="1">
    <location>
        <begin position="701"/>
        <end position="756"/>
    </location>
</feature>
<evidence type="ECO:0000256" key="1">
    <source>
        <dbReference type="SAM" id="MobiDB-lite"/>
    </source>
</evidence>
<organism evidence="2">
    <name type="scientific">viral metagenome</name>
    <dbReference type="NCBI Taxonomy" id="1070528"/>
    <lineage>
        <taxon>unclassified sequences</taxon>
        <taxon>metagenomes</taxon>
        <taxon>organismal metagenomes</taxon>
    </lineage>
</organism>